<keyword evidence="2" id="KW-1185">Reference proteome</keyword>
<evidence type="ECO:0000313" key="1">
    <source>
        <dbReference type="EMBL" id="KAJ8868670.1"/>
    </source>
</evidence>
<evidence type="ECO:0000313" key="2">
    <source>
        <dbReference type="Proteomes" id="UP001159363"/>
    </source>
</evidence>
<sequence>MTFVSLQKAFRNLGIIIYSRIYDSSSRLMPVVLPDELSQFPDQHRETLCTPLHNWERVIPPPAPPVPPARAGMHQDLQEYVQQCELCAQVKHGQAAKSSSTPR</sequence>
<dbReference type="EMBL" id="JARBHB010000014">
    <property type="protein sequence ID" value="KAJ8868670.1"/>
    <property type="molecule type" value="Genomic_DNA"/>
</dbReference>
<reference evidence="1 2" key="1">
    <citation type="submission" date="2023-02" db="EMBL/GenBank/DDBJ databases">
        <title>LHISI_Scaffold_Assembly.</title>
        <authorList>
            <person name="Stuart O.P."/>
            <person name="Cleave R."/>
            <person name="Magrath M.J.L."/>
            <person name="Mikheyev A.S."/>
        </authorList>
    </citation>
    <scope>NUCLEOTIDE SEQUENCE [LARGE SCALE GENOMIC DNA]</scope>
    <source>
        <strain evidence="1">Daus_M_001</strain>
        <tissue evidence="1">Leg muscle</tissue>
    </source>
</reference>
<name>A0ABQ9G8B4_9NEOP</name>
<protein>
    <submittedName>
        <fullName evidence="1">Uncharacterized protein</fullName>
    </submittedName>
</protein>
<gene>
    <name evidence="1" type="ORF">PR048_030209</name>
</gene>
<dbReference type="Proteomes" id="UP001159363">
    <property type="component" value="Chromosome 13"/>
</dbReference>
<accession>A0ABQ9G8B4</accession>
<organism evidence="1 2">
    <name type="scientific">Dryococelus australis</name>
    <dbReference type="NCBI Taxonomy" id="614101"/>
    <lineage>
        <taxon>Eukaryota</taxon>
        <taxon>Metazoa</taxon>
        <taxon>Ecdysozoa</taxon>
        <taxon>Arthropoda</taxon>
        <taxon>Hexapoda</taxon>
        <taxon>Insecta</taxon>
        <taxon>Pterygota</taxon>
        <taxon>Neoptera</taxon>
        <taxon>Polyneoptera</taxon>
        <taxon>Phasmatodea</taxon>
        <taxon>Verophasmatodea</taxon>
        <taxon>Anareolatae</taxon>
        <taxon>Phasmatidae</taxon>
        <taxon>Eurycanthinae</taxon>
        <taxon>Dryococelus</taxon>
    </lineage>
</organism>
<comment type="caution">
    <text evidence="1">The sequence shown here is derived from an EMBL/GenBank/DDBJ whole genome shotgun (WGS) entry which is preliminary data.</text>
</comment>
<proteinExistence type="predicted"/>